<dbReference type="GO" id="GO:0005737">
    <property type="term" value="C:cytoplasm"/>
    <property type="evidence" value="ECO:0007669"/>
    <property type="project" value="TreeGrafter"/>
</dbReference>
<dbReference type="GO" id="GO:0016787">
    <property type="term" value="F:hydrolase activity"/>
    <property type="evidence" value="ECO:0007669"/>
    <property type="project" value="UniProtKB-KW"/>
</dbReference>
<keyword evidence="3 10" id="KW-0347">Helicase</keyword>
<evidence type="ECO:0000256" key="5">
    <source>
        <dbReference type="ARBA" id="ARBA00023125"/>
    </source>
</evidence>
<evidence type="ECO:0000313" key="11">
    <source>
        <dbReference type="Proteomes" id="UP000481030"/>
    </source>
</evidence>
<keyword evidence="4" id="KW-0067">ATP-binding</keyword>
<dbReference type="GO" id="GO:0006281">
    <property type="term" value="P:DNA repair"/>
    <property type="evidence" value="ECO:0007669"/>
    <property type="project" value="TreeGrafter"/>
</dbReference>
<dbReference type="GO" id="GO:0043138">
    <property type="term" value="F:3'-5' DNA helicase activity"/>
    <property type="evidence" value="ECO:0007669"/>
    <property type="project" value="TreeGrafter"/>
</dbReference>
<keyword evidence="2" id="KW-0378">Hydrolase</keyword>
<dbReference type="InterPro" id="IPR011545">
    <property type="entry name" value="DEAD/DEAH_box_helicase_dom"/>
</dbReference>
<dbReference type="InterPro" id="IPR032284">
    <property type="entry name" value="RecQ_Zn-bd"/>
</dbReference>
<accession>A0A6L3VCB8</accession>
<dbReference type="Pfam" id="PF16124">
    <property type="entry name" value="RecQ_Zn_bind"/>
    <property type="match status" value="1"/>
</dbReference>
<dbReference type="PROSITE" id="PS00690">
    <property type="entry name" value="DEAH_ATP_HELICASE"/>
    <property type="match status" value="1"/>
</dbReference>
<dbReference type="GO" id="GO:0003677">
    <property type="term" value="F:DNA binding"/>
    <property type="evidence" value="ECO:0007669"/>
    <property type="project" value="UniProtKB-KW"/>
</dbReference>
<dbReference type="OrthoDB" id="9763310at2"/>
<keyword evidence="11" id="KW-1185">Reference proteome</keyword>
<dbReference type="CDD" id="cd17920">
    <property type="entry name" value="DEXHc_RecQ"/>
    <property type="match status" value="1"/>
</dbReference>
<dbReference type="Pfam" id="PF00270">
    <property type="entry name" value="DEAD"/>
    <property type="match status" value="1"/>
</dbReference>
<dbReference type="PANTHER" id="PTHR13710:SF84">
    <property type="entry name" value="ATP-DEPENDENT DNA HELICASE RECS-RELATED"/>
    <property type="match status" value="1"/>
</dbReference>
<dbReference type="InterPro" id="IPR027417">
    <property type="entry name" value="P-loop_NTPase"/>
</dbReference>
<dbReference type="InterPro" id="IPR002464">
    <property type="entry name" value="DNA/RNA_helicase_DEAH_CS"/>
</dbReference>
<protein>
    <recommendedName>
        <fullName evidence="6">ATP-dependent DNA helicase RecQ</fullName>
    </recommendedName>
    <alternativeName>
        <fullName evidence="7">DNA 3'-5' helicase RecQ</fullName>
    </alternativeName>
</protein>
<evidence type="ECO:0000256" key="6">
    <source>
        <dbReference type="ARBA" id="ARBA00044535"/>
    </source>
</evidence>
<dbReference type="GO" id="GO:0043590">
    <property type="term" value="C:bacterial nucleoid"/>
    <property type="evidence" value="ECO:0007669"/>
    <property type="project" value="TreeGrafter"/>
</dbReference>
<evidence type="ECO:0000259" key="8">
    <source>
        <dbReference type="PROSITE" id="PS51192"/>
    </source>
</evidence>
<dbReference type="Pfam" id="PF00271">
    <property type="entry name" value="Helicase_C"/>
    <property type="match status" value="1"/>
</dbReference>
<gene>
    <name evidence="10" type="ORF">F7731_01980</name>
</gene>
<dbReference type="FunFam" id="3.40.50.300:FF:001363">
    <property type="entry name" value="ATP-dependent DNA helicase RecQ"/>
    <property type="match status" value="1"/>
</dbReference>
<evidence type="ECO:0000256" key="2">
    <source>
        <dbReference type="ARBA" id="ARBA00022801"/>
    </source>
</evidence>
<organism evidence="10 11">
    <name type="scientific">Cytobacillus depressus</name>
    <dbReference type="NCBI Taxonomy" id="1602942"/>
    <lineage>
        <taxon>Bacteria</taxon>
        <taxon>Bacillati</taxon>
        <taxon>Bacillota</taxon>
        <taxon>Bacilli</taxon>
        <taxon>Bacillales</taxon>
        <taxon>Bacillaceae</taxon>
        <taxon>Cytobacillus</taxon>
    </lineage>
</organism>
<evidence type="ECO:0000256" key="1">
    <source>
        <dbReference type="ARBA" id="ARBA00022741"/>
    </source>
</evidence>
<name>A0A6L3VCB8_9BACI</name>
<dbReference type="NCBIfam" id="TIGR00614">
    <property type="entry name" value="recQ_fam"/>
    <property type="match status" value="1"/>
</dbReference>
<dbReference type="SMART" id="SM00490">
    <property type="entry name" value="HELICc"/>
    <property type="match status" value="1"/>
</dbReference>
<dbReference type="SUPFAM" id="SSF52540">
    <property type="entry name" value="P-loop containing nucleoside triphosphate hydrolases"/>
    <property type="match status" value="1"/>
</dbReference>
<evidence type="ECO:0000256" key="7">
    <source>
        <dbReference type="ARBA" id="ARBA00044550"/>
    </source>
</evidence>
<feature type="domain" description="Helicase C-terminal" evidence="9">
    <location>
        <begin position="218"/>
        <end position="376"/>
    </location>
</feature>
<dbReference type="GO" id="GO:0030894">
    <property type="term" value="C:replisome"/>
    <property type="evidence" value="ECO:0007669"/>
    <property type="project" value="TreeGrafter"/>
</dbReference>
<feature type="domain" description="Helicase ATP-binding" evidence="8">
    <location>
        <begin position="24"/>
        <end position="191"/>
    </location>
</feature>
<dbReference type="InterPro" id="IPR004589">
    <property type="entry name" value="DNA_helicase_ATP-dep_RecQ"/>
</dbReference>
<evidence type="ECO:0000256" key="4">
    <source>
        <dbReference type="ARBA" id="ARBA00022840"/>
    </source>
</evidence>
<dbReference type="SMART" id="SM00487">
    <property type="entry name" value="DEXDc"/>
    <property type="match status" value="1"/>
</dbReference>
<evidence type="ECO:0000259" key="9">
    <source>
        <dbReference type="PROSITE" id="PS51194"/>
    </source>
</evidence>
<comment type="caution">
    <text evidence="10">The sequence shown here is derived from an EMBL/GenBank/DDBJ whole genome shotgun (WGS) entry which is preliminary data.</text>
</comment>
<dbReference type="Gene3D" id="3.40.50.300">
    <property type="entry name" value="P-loop containing nucleotide triphosphate hydrolases"/>
    <property type="match status" value="2"/>
</dbReference>
<dbReference type="GO" id="GO:0006310">
    <property type="term" value="P:DNA recombination"/>
    <property type="evidence" value="ECO:0007669"/>
    <property type="project" value="InterPro"/>
</dbReference>
<dbReference type="InterPro" id="IPR001650">
    <property type="entry name" value="Helicase_C-like"/>
</dbReference>
<dbReference type="RefSeq" id="WP_151533095.1">
    <property type="nucleotide sequence ID" value="NZ_WBOS01000001.1"/>
</dbReference>
<evidence type="ECO:0000256" key="3">
    <source>
        <dbReference type="ARBA" id="ARBA00022806"/>
    </source>
</evidence>
<keyword evidence="1" id="KW-0547">Nucleotide-binding</keyword>
<dbReference type="EMBL" id="WBOS01000001">
    <property type="protein sequence ID" value="KAB2338357.1"/>
    <property type="molecule type" value="Genomic_DNA"/>
</dbReference>
<sequence length="500" mass="58045">MKLENLLQQHFNYPSFRKGQREVISSILEGNHTIAMLPTGTGKSLCYQLPAYMLTGHVVIVSPLLSLMQDQAEQLMMNGEKRVIAFNSFLTLEEKQQALSQLYKYKFIFLSPEMLHANYVIQRLTELQIALFVIDEAHCISQWGYDFRPDYHKLGAVREKLGNPLTLALTATATPEVKEDIIQSLSLDNWKEFIYSVDRPNISLSVEAVDSFPEKTERLIELVNKLEGPGIIYFSSKKMSEQMASLLRERGVQDIAAYHGGMEQESRILIQQQFIQGQLNIICATSAFGMGINKENIRYIIHFHMPLQLESYLQEIGRAGRDGQKSVAILLYSPGDEQLPYQLAEGELPSDDQLTWLYHWITENPHALKYMSANELEIKRIAGLSDIQWRIIDNFLHSVTEDQLEESFNLIKNFSKDRLQVKRQKIKEIYRWIQLTECRRKNILNYFKEDNKIKIEDCCDICGLDYTKYYVSRTREDVIEGERGFHWKEHLAEILLSERI</sequence>
<dbReference type="PROSITE" id="PS51192">
    <property type="entry name" value="HELICASE_ATP_BIND_1"/>
    <property type="match status" value="1"/>
</dbReference>
<keyword evidence="5" id="KW-0238">DNA-binding</keyword>
<dbReference type="PANTHER" id="PTHR13710">
    <property type="entry name" value="DNA HELICASE RECQ FAMILY MEMBER"/>
    <property type="match status" value="1"/>
</dbReference>
<reference evidence="10 11" key="1">
    <citation type="journal article" date="2016" name="Antonie Van Leeuwenhoek">
        <title>Bacillus depressus sp. nov., isolated from soil of a sunflower field.</title>
        <authorList>
            <person name="Wei X."/>
            <person name="Xin D."/>
            <person name="Xin Y."/>
            <person name="Zhang H."/>
            <person name="Wang T."/>
            <person name="Zhang J."/>
        </authorList>
    </citation>
    <scope>NUCLEOTIDE SEQUENCE [LARGE SCALE GENOMIC DNA]</scope>
    <source>
        <strain evidence="10 11">BZ1</strain>
    </source>
</reference>
<dbReference type="InterPro" id="IPR014001">
    <property type="entry name" value="Helicase_ATP-bd"/>
</dbReference>
<dbReference type="GO" id="GO:0005524">
    <property type="term" value="F:ATP binding"/>
    <property type="evidence" value="ECO:0007669"/>
    <property type="project" value="UniProtKB-KW"/>
</dbReference>
<proteinExistence type="predicted"/>
<dbReference type="GO" id="GO:0009378">
    <property type="term" value="F:four-way junction helicase activity"/>
    <property type="evidence" value="ECO:0007669"/>
    <property type="project" value="TreeGrafter"/>
</dbReference>
<dbReference type="Proteomes" id="UP000481030">
    <property type="component" value="Unassembled WGS sequence"/>
</dbReference>
<dbReference type="PROSITE" id="PS51194">
    <property type="entry name" value="HELICASE_CTER"/>
    <property type="match status" value="1"/>
</dbReference>
<evidence type="ECO:0000313" key="10">
    <source>
        <dbReference type="EMBL" id="KAB2338357.1"/>
    </source>
</evidence>
<dbReference type="AlphaFoldDB" id="A0A6L3VCB8"/>